<name>A0ABY4NAX9_9MICO</name>
<dbReference type="Pfam" id="PF04307">
    <property type="entry name" value="YdjM"/>
    <property type="match status" value="1"/>
</dbReference>
<keyword evidence="1" id="KW-0812">Transmembrane</keyword>
<keyword evidence="1" id="KW-1133">Transmembrane helix</keyword>
<sequence length="246" mass="24459">MALFGSAEISGHSLGIDALSLNGPQVLAGAIVTTGAALLPDVDHPGATISRSAGATSKSITSAIGAITGHRGATHTLLAALVFTAVTALVAGANWTMRVPMLGEVQIGAVIVVTLMCVFATRALKVVDGTLVPWLVGAGAGLAVAAAAPAAAIWLPLAVGLGVCVHLLGDLLTTEGVPFPTWPFVARPSRKAASALWHADGNVALPVLGNAGSGREWALCTVLSAYALVTLGATAFDSADAVMASV</sequence>
<feature type="transmembrane region" description="Helical" evidence="1">
    <location>
        <begin position="131"/>
        <end position="155"/>
    </location>
</feature>
<gene>
    <name evidence="2" type="ORF">M4486_04250</name>
</gene>
<keyword evidence="2" id="KW-0378">Hydrolase</keyword>
<dbReference type="InterPro" id="IPR007404">
    <property type="entry name" value="YdjM-like"/>
</dbReference>
<feature type="transmembrane region" description="Helical" evidence="1">
    <location>
        <begin position="107"/>
        <end position="124"/>
    </location>
</feature>
<evidence type="ECO:0000256" key="1">
    <source>
        <dbReference type="SAM" id="Phobius"/>
    </source>
</evidence>
<dbReference type="EMBL" id="CP097218">
    <property type="protein sequence ID" value="UQN30529.1"/>
    <property type="molecule type" value="Genomic_DNA"/>
</dbReference>
<keyword evidence="3" id="KW-1185">Reference proteome</keyword>
<evidence type="ECO:0000313" key="2">
    <source>
        <dbReference type="EMBL" id="UQN30529.1"/>
    </source>
</evidence>
<feature type="transmembrane region" description="Helical" evidence="1">
    <location>
        <begin position="77"/>
        <end position="95"/>
    </location>
</feature>
<dbReference type="GO" id="GO:0016787">
    <property type="term" value="F:hydrolase activity"/>
    <property type="evidence" value="ECO:0007669"/>
    <property type="project" value="UniProtKB-KW"/>
</dbReference>
<organism evidence="2 3">
    <name type="scientific">Brachybacterium kimchii</name>
    <dbReference type="NCBI Taxonomy" id="2942909"/>
    <lineage>
        <taxon>Bacteria</taxon>
        <taxon>Bacillati</taxon>
        <taxon>Actinomycetota</taxon>
        <taxon>Actinomycetes</taxon>
        <taxon>Micrococcales</taxon>
        <taxon>Dermabacteraceae</taxon>
        <taxon>Brachybacterium</taxon>
    </lineage>
</organism>
<accession>A0ABY4NAX9</accession>
<dbReference type="Proteomes" id="UP001055868">
    <property type="component" value="Chromosome"/>
</dbReference>
<evidence type="ECO:0000313" key="3">
    <source>
        <dbReference type="Proteomes" id="UP001055868"/>
    </source>
</evidence>
<reference evidence="2" key="1">
    <citation type="submission" date="2022-05" db="EMBL/GenBank/DDBJ databases">
        <title>Genomic analysis of Brachybacterium sp. CBA3104.</title>
        <authorList>
            <person name="Roh S.W."/>
            <person name="Kim Y.B."/>
            <person name="Kim Y."/>
        </authorList>
    </citation>
    <scope>NUCLEOTIDE SEQUENCE</scope>
    <source>
        <strain evidence="2">CBA3104</strain>
    </source>
</reference>
<protein>
    <submittedName>
        <fullName evidence="2">Metal-dependent hydrolase</fullName>
    </submittedName>
</protein>
<proteinExistence type="predicted"/>
<keyword evidence="1" id="KW-0472">Membrane</keyword>